<dbReference type="InterPro" id="IPR011989">
    <property type="entry name" value="ARM-like"/>
</dbReference>
<dbReference type="AlphaFoldDB" id="A0AAN4ZC63"/>
<dbReference type="EMBL" id="BTRK01000002">
    <property type="protein sequence ID" value="GMR36899.1"/>
    <property type="molecule type" value="Genomic_DNA"/>
</dbReference>
<dbReference type="Proteomes" id="UP001328107">
    <property type="component" value="Unassembled WGS sequence"/>
</dbReference>
<evidence type="ECO:0000313" key="2">
    <source>
        <dbReference type="Proteomes" id="UP001328107"/>
    </source>
</evidence>
<accession>A0AAN4ZC63</accession>
<reference evidence="2" key="1">
    <citation type="submission" date="2022-10" db="EMBL/GenBank/DDBJ databases">
        <title>Genome assembly of Pristionchus species.</title>
        <authorList>
            <person name="Yoshida K."/>
            <person name="Sommer R.J."/>
        </authorList>
    </citation>
    <scope>NUCLEOTIDE SEQUENCE [LARGE SCALE GENOMIC DNA]</scope>
    <source>
        <strain evidence="2">RS5460</strain>
    </source>
</reference>
<gene>
    <name evidence="1" type="ORF">PMAYCL1PPCAC_07094</name>
</gene>
<organism evidence="1 2">
    <name type="scientific">Pristionchus mayeri</name>
    <dbReference type="NCBI Taxonomy" id="1317129"/>
    <lineage>
        <taxon>Eukaryota</taxon>
        <taxon>Metazoa</taxon>
        <taxon>Ecdysozoa</taxon>
        <taxon>Nematoda</taxon>
        <taxon>Chromadorea</taxon>
        <taxon>Rhabditida</taxon>
        <taxon>Rhabditina</taxon>
        <taxon>Diplogasteromorpha</taxon>
        <taxon>Diplogasteroidea</taxon>
        <taxon>Neodiplogasteridae</taxon>
        <taxon>Pristionchus</taxon>
    </lineage>
</organism>
<name>A0AAN4ZC63_9BILA</name>
<keyword evidence="2" id="KW-1185">Reference proteome</keyword>
<dbReference type="SUPFAM" id="SSF48371">
    <property type="entry name" value="ARM repeat"/>
    <property type="match status" value="1"/>
</dbReference>
<dbReference type="Gene3D" id="1.25.10.10">
    <property type="entry name" value="Leucine-rich Repeat Variant"/>
    <property type="match status" value="1"/>
</dbReference>
<proteinExistence type="predicted"/>
<evidence type="ECO:0000313" key="1">
    <source>
        <dbReference type="EMBL" id="GMR36899.1"/>
    </source>
</evidence>
<protein>
    <submittedName>
        <fullName evidence="1">Uncharacterized protein</fullName>
    </submittedName>
</protein>
<comment type="caution">
    <text evidence="1">The sequence shown here is derived from an EMBL/GenBank/DDBJ whole genome shotgun (WGS) entry which is preliminary data.</text>
</comment>
<sequence>MKEASSIVNNLEGVIEELKGMDELPHSVDDTLLDRLIDSIQSTENGLVNLIKKLFDQEDLVEYGSVSLSVLLKITAKIVSAGVVIEPMQSISTVLPSLASLPSSSVQDAVMILAIEMRKSGVEEWKSLCEWIISRLPSDEMSVFVRRKTVEFVKMETHQDVIESFISLSIDNLHPAPSSFVLDSYCTLLIHFNASINEKDRERIWESAKQCDRLPQSFVHLLTLIGKDSFSSHLSLPFDWISTAGRIKVMIAIANKYNDRSIISSILESEDASIDLIDNLLPSLSQEEFSLLFSSISPSSRFSSSTFTSLLSQLVSRFPPSSLHTIYSFYLPRVMKDPSPMVKTLPLITDWPTVLPDLHCDLLSLIECGVTSNEWETRDSALELLQIMPTVASSLHPTLLSLISSDPSPYIRSLSLRLIARCNPTLLMECIERVTLQDEDHLVRLEGARAIVKEREGTAWREKMERIAPSILMDEDRETRLEGLKMMEMMMEEDEKEGKGWKWKQELLRWRLDTDIGGDVRKILGEKREEDGKGEDVIRTLIASLSLHSQDIDCY</sequence>
<dbReference type="InterPro" id="IPR016024">
    <property type="entry name" value="ARM-type_fold"/>
</dbReference>